<evidence type="ECO:0000259" key="11">
    <source>
        <dbReference type="PROSITE" id="PS50119"/>
    </source>
</evidence>
<feature type="region of interest" description="Disordered" evidence="10">
    <location>
        <begin position="113"/>
        <end position="140"/>
    </location>
</feature>
<evidence type="ECO:0000256" key="9">
    <source>
        <dbReference type="PROSITE-ProRule" id="PRU00024"/>
    </source>
</evidence>
<accession>A0A438DM70</accession>
<dbReference type="InterPro" id="IPR000315">
    <property type="entry name" value="Znf_B-box"/>
</dbReference>
<proteinExistence type="predicted"/>
<evidence type="ECO:0000256" key="2">
    <source>
        <dbReference type="ARBA" id="ARBA00022723"/>
    </source>
</evidence>
<reference evidence="12 13" key="1">
    <citation type="journal article" date="2018" name="PLoS Genet.">
        <title>Population sequencing reveals clonal diversity and ancestral inbreeding in the grapevine cultivar Chardonnay.</title>
        <authorList>
            <person name="Roach M.J."/>
            <person name="Johnson D.L."/>
            <person name="Bohlmann J."/>
            <person name="van Vuuren H.J."/>
            <person name="Jones S.J."/>
            <person name="Pretorius I.S."/>
            <person name="Schmidt S.A."/>
            <person name="Borneman A.R."/>
        </authorList>
    </citation>
    <scope>NUCLEOTIDE SEQUENCE [LARGE SCALE GENOMIC DNA]</scope>
    <source>
        <strain evidence="13">cv. Chardonnay</strain>
        <tissue evidence="12">Leaf</tissue>
    </source>
</reference>
<dbReference type="AlphaFoldDB" id="A0A438DM70"/>
<evidence type="ECO:0000256" key="6">
    <source>
        <dbReference type="ARBA" id="ARBA00023015"/>
    </source>
</evidence>
<evidence type="ECO:0000256" key="7">
    <source>
        <dbReference type="ARBA" id="ARBA00023163"/>
    </source>
</evidence>
<keyword evidence="6" id="KW-0805">Transcription regulation</keyword>
<sequence>MKIQCSFCSKEEASVFCTADEAPLCDICDRQVHHANKLAGKHKRYSFLRPSDKDFPYCDLCQDKRAFLFCKEDRAILCRECDVSIHKANEHTRKHFRFLLTGVKLSASASEYPISASSSSPSTIDSETKPSKSSTKRPTSVSADIFCNTAIGAEIKPSKTSTKRPTSVSAGISNPTVKTAPAAASYKRDHDNQSISEYLMETLPGWRVDDFLDPSSGFSEFPDHGVGTHLSSFPYEDFAVWVPQDTPQFNHLPLYIPQTGVGNGLKASEEANTVKVSRKRIDDGFAVPEISTLPLKKSRNLW</sequence>
<comment type="caution">
    <text evidence="12">The sequence shown here is derived from an EMBL/GenBank/DDBJ whole genome shotgun (WGS) entry which is preliminary data.</text>
</comment>
<evidence type="ECO:0000256" key="1">
    <source>
        <dbReference type="ARBA" id="ARBA00004123"/>
    </source>
</evidence>
<dbReference type="SUPFAM" id="SSF57845">
    <property type="entry name" value="B-box zinc-binding domain"/>
    <property type="match status" value="1"/>
</dbReference>
<dbReference type="PANTHER" id="PTHR31832">
    <property type="entry name" value="B-BOX ZINC FINGER PROTEIN 22"/>
    <property type="match status" value="1"/>
</dbReference>
<evidence type="ECO:0000256" key="5">
    <source>
        <dbReference type="ARBA" id="ARBA00022833"/>
    </source>
</evidence>
<feature type="region of interest" description="Disordered" evidence="10">
    <location>
        <begin position="157"/>
        <end position="188"/>
    </location>
</feature>
<dbReference type="PANTHER" id="PTHR31832:SF87">
    <property type="entry name" value="B-BOX ZINC FINGER PROTEIN 20"/>
    <property type="match status" value="1"/>
</dbReference>
<evidence type="ECO:0000256" key="10">
    <source>
        <dbReference type="SAM" id="MobiDB-lite"/>
    </source>
</evidence>
<gene>
    <name evidence="12" type="primary">BBX21_3</name>
    <name evidence="12" type="ORF">CK203_072858</name>
</gene>
<name>A0A438DM70_VITVI</name>
<keyword evidence="7" id="KW-0804">Transcription</keyword>
<dbReference type="GO" id="GO:0008270">
    <property type="term" value="F:zinc ion binding"/>
    <property type="evidence" value="ECO:0007669"/>
    <property type="project" value="UniProtKB-KW"/>
</dbReference>
<dbReference type="EMBL" id="QGNW01001568">
    <property type="protein sequence ID" value="RVW36540.1"/>
    <property type="molecule type" value="Genomic_DNA"/>
</dbReference>
<dbReference type="Gene3D" id="3.30.160.60">
    <property type="entry name" value="Classic Zinc Finger"/>
    <property type="match status" value="1"/>
</dbReference>
<keyword evidence="3" id="KW-0677">Repeat</keyword>
<evidence type="ECO:0000256" key="8">
    <source>
        <dbReference type="ARBA" id="ARBA00023242"/>
    </source>
</evidence>
<dbReference type="Pfam" id="PF00643">
    <property type="entry name" value="zf-B_box"/>
    <property type="match status" value="2"/>
</dbReference>
<keyword evidence="8" id="KW-0539">Nucleus</keyword>
<feature type="compositionally biased region" description="Polar residues" evidence="10">
    <location>
        <begin position="158"/>
        <end position="177"/>
    </location>
</feature>
<dbReference type="GO" id="GO:0006355">
    <property type="term" value="P:regulation of DNA-templated transcription"/>
    <property type="evidence" value="ECO:0007669"/>
    <property type="project" value="UniProtKB-ARBA"/>
</dbReference>
<protein>
    <submittedName>
        <fullName evidence="12">B-box zinc finger protein 21</fullName>
    </submittedName>
</protein>
<evidence type="ECO:0000256" key="3">
    <source>
        <dbReference type="ARBA" id="ARBA00022737"/>
    </source>
</evidence>
<feature type="domain" description="B box-type" evidence="11">
    <location>
        <begin position="1"/>
        <end position="47"/>
    </location>
</feature>
<dbReference type="Proteomes" id="UP000288805">
    <property type="component" value="Unassembled WGS sequence"/>
</dbReference>
<keyword evidence="5" id="KW-0862">Zinc</keyword>
<dbReference type="InterPro" id="IPR049808">
    <property type="entry name" value="CONSTANS-like_Bbox1"/>
</dbReference>
<dbReference type="InterPro" id="IPR051979">
    <property type="entry name" value="B-box_zinc_finger"/>
</dbReference>
<evidence type="ECO:0000256" key="4">
    <source>
        <dbReference type="ARBA" id="ARBA00022771"/>
    </source>
</evidence>
<keyword evidence="4 9" id="KW-0863">Zinc-finger</keyword>
<organism evidence="12 13">
    <name type="scientific">Vitis vinifera</name>
    <name type="common">Grape</name>
    <dbReference type="NCBI Taxonomy" id="29760"/>
    <lineage>
        <taxon>Eukaryota</taxon>
        <taxon>Viridiplantae</taxon>
        <taxon>Streptophyta</taxon>
        <taxon>Embryophyta</taxon>
        <taxon>Tracheophyta</taxon>
        <taxon>Spermatophyta</taxon>
        <taxon>Magnoliopsida</taxon>
        <taxon>eudicotyledons</taxon>
        <taxon>Gunneridae</taxon>
        <taxon>Pentapetalae</taxon>
        <taxon>rosids</taxon>
        <taxon>Vitales</taxon>
        <taxon>Vitaceae</taxon>
        <taxon>Viteae</taxon>
        <taxon>Vitis</taxon>
    </lineage>
</organism>
<dbReference type="GO" id="GO:0000976">
    <property type="term" value="F:transcription cis-regulatory region binding"/>
    <property type="evidence" value="ECO:0007669"/>
    <property type="project" value="UniProtKB-ARBA"/>
</dbReference>
<dbReference type="GO" id="GO:0005634">
    <property type="term" value="C:nucleus"/>
    <property type="evidence" value="ECO:0007669"/>
    <property type="project" value="UniProtKB-SubCell"/>
</dbReference>
<dbReference type="PROSITE" id="PS50119">
    <property type="entry name" value="ZF_BBOX"/>
    <property type="match status" value="2"/>
</dbReference>
<dbReference type="CDD" id="cd19821">
    <property type="entry name" value="Bbox1_BBX-like"/>
    <property type="match status" value="2"/>
</dbReference>
<dbReference type="SMART" id="SM00336">
    <property type="entry name" value="BBOX"/>
    <property type="match status" value="2"/>
</dbReference>
<evidence type="ECO:0000313" key="12">
    <source>
        <dbReference type="EMBL" id="RVW36540.1"/>
    </source>
</evidence>
<feature type="domain" description="B box-type" evidence="11">
    <location>
        <begin position="53"/>
        <end position="100"/>
    </location>
</feature>
<dbReference type="FunFam" id="3.30.160.60:FF:000856">
    <property type="entry name" value="B-box zinc finger protein 21"/>
    <property type="match status" value="1"/>
</dbReference>
<evidence type="ECO:0000313" key="13">
    <source>
        <dbReference type="Proteomes" id="UP000288805"/>
    </source>
</evidence>
<keyword evidence="2" id="KW-0479">Metal-binding</keyword>
<comment type="subcellular location">
    <subcellularLocation>
        <location evidence="1">Nucleus</location>
    </subcellularLocation>
</comment>